<keyword evidence="3" id="KW-1185">Reference proteome</keyword>
<feature type="region of interest" description="Disordered" evidence="1">
    <location>
        <begin position="109"/>
        <end position="140"/>
    </location>
</feature>
<gene>
    <name evidence="2" type="ORF">EVAR_4627_1</name>
</gene>
<name>A0A4C1SZ20_EUMVA</name>
<dbReference type="EMBL" id="BGZK01000022">
    <property type="protein sequence ID" value="GBP06507.1"/>
    <property type="molecule type" value="Genomic_DNA"/>
</dbReference>
<dbReference type="AlphaFoldDB" id="A0A4C1SZ20"/>
<evidence type="ECO:0000256" key="1">
    <source>
        <dbReference type="SAM" id="MobiDB-lite"/>
    </source>
</evidence>
<dbReference type="Proteomes" id="UP000299102">
    <property type="component" value="Unassembled WGS sequence"/>
</dbReference>
<sequence length="215" mass="24006">MKKTKLMLDEHVVPTPVVDENCPIEVVDEYVYLRRNLKKSVNRNSNRQATLPVELAIAIDERFSSGDQKLDVVACDQLLLAELTTESRLEGIVGCMWPKTVRRRHLEGRNISNSGSPTAGKVTVTPDKGTGSGDGIGKRHKHPIAKQNVLAVFELEMQFDHNRLARNEPGTTRLEVNSLNRRAATAPHSYPFSGHRVGVTRHSSNVTFHTKPLNR</sequence>
<proteinExistence type="predicted"/>
<evidence type="ECO:0000313" key="2">
    <source>
        <dbReference type="EMBL" id="GBP06507.1"/>
    </source>
</evidence>
<protein>
    <submittedName>
        <fullName evidence="2">Uncharacterized protein</fullName>
    </submittedName>
</protein>
<evidence type="ECO:0000313" key="3">
    <source>
        <dbReference type="Proteomes" id="UP000299102"/>
    </source>
</evidence>
<comment type="caution">
    <text evidence="2">The sequence shown here is derived from an EMBL/GenBank/DDBJ whole genome shotgun (WGS) entry which is preliminary data.</text>
</comment>
<organism evidence="2 3">
    <name type="scientific">Eumeta variegata</name>
    <name type="common">Bagworm moth</name>
    <name type="synonym">Eumeta japonica</name>
    <dbReference type="NCBI Taxonomy" id="151549"/>
    <lineage>
        <taxon>Eukaryota</taxon>
        <taxon>Metazoa</taxon>
        <taxon>Ecdysozoa</taxon>
        <taxon>Arthropoda</taxon>
        <taxon>Hexapoda</taxon>
        <taxon>Insecta</taxon>
        <taxon>Pterygota</taxon>
        <taxon>Neoptera</taxon>
        <taxon>Endopterygota</taxon>
        <taxon>Lepidoptera</taxon>
        <taxon>Glossata</taxon>
        <taxon>Ditrysia</taxon>
        <taxon>Tineoidea</taxon>
        <taxon>Psychidae</taxon>
        <taxon>Oiketicinae</taxon>
        <taxon>Eumeta</taxon>
    </lineage>
</organism>
<dbReference type="OrthoDB" id="407509at2759"/>
<reference evidence="2 3" key="1">
    <citation type="journal article" date="2019" name="Commun. Biol.">
        <title>The bagworm genome reveals a unique fibroin gene that provides high tensile strength.</title>
        <authorList>
            <person name="Kono N."/>
            <person name="Nakamura H."/>
            <person name="Ohtoshi R."/>
            <person name="Tomita M."/>
            <person name="Numata K."/>
            <person name="Arakawa K."/>
        </authorList>
    </citation>
    <scope>NUCLEOTIDE SEQUENCE [LARGE SCALE GENOMIC DNA]</scope>
</reference>
<accession>A0A4C1SZ20</accession>